<dbReference type="InterPro" id="IPR010982">
    <property type="entry name" value="Lambda_DNA-bd_dom_sf"/>
</dbReference>
<dbReference type="PANTHER" id="PTHR46797:SF1">
    <property type="entry name" value="METHYLPHOSPHONATE SYNTHASE"/>
    <property type="match status" value="1"/>
</dbReference>
<dbReference type="Gene3D" id="1.10.260.40">
    <property type="entry name" value="lambda repressor-like DNA-binding domains"/>
    <property type="match status" value="1"/>
</dbReference>
<sequence>MGETMLDNIGKLVHQQRRSLNLTIEKLAERSGVSISLISRMERGDVNNISIKKLTDIARALNMQVGDFFIAPEMSDISTLAVVKYLTHLPEKERARVSEVLMQVINL</sequence>
<evidence type="ECO:0000256" key="1">
    <source>
        <dbReference type="ARBA" id="ARBA00023125"/>
    </source>
</evidence>
<dbReference type="CDD" id="cd00093">
    <property type="entry name" value="HTH_XRE"/>
    <property type="match status" value="1"/>
</dbReference>
<dbReference type="EMBL" id="BAYM01000039">
    <property type="protein sequence ID" value="GAN36049.1"/>
    <property type="molecule type" value="Genomic_DNA"/>
</dbReference>
<evidence type="ECO:0000313" key="4">
    <source>
        <dbReference type="Proteomes" id="UP000032552"/>
    </source>
</evidence>
<evidence type="ECO:0000313" key="3">
    <source>
        <dbReference type="EMBL" id="GAN36049.1"/>
    </source>
</evidence>
<dbReference type="SMART" id="SM00530">
    <property type="entry name" value="HTH_XRE"/>
    <property type="match status" value="1"/>
</dbReference>
<dbReference type="SUPFAM" id="SSF47413">
    <property type="entry name" value="lambda repressor-like DNA-binding domains"/>
    <property type="match status" value="1"/>
</dbReference>
<proteinExistence type="predicted"/>
<dbReference type="PANTHER" id="PTHR46797">
    <property type="entry name" value="HTH-TYPE TRANSCRIPTIONAL REGULATOR"/>
    <property type="match status" value="1"/>
</dbReference>
<dbReference type="InterPro" id="IPR050807">
    <property type="entry name" value="TransReg_Diox_bact_type"/>
</dbReference>
<feature type="domain" description="HTH cro/C1-type" evidence="2">
    <location>
        <begin position="13"/>
        <end position="68"/>
    </location>
</feature>
<name>A0A0C9PVK4_LACPA</name>
<evidence type="ECO:0000259" key="2">
    <source>
        <dbReference type="PROSITE" id="PS50943"/>
    </source>
</evidence>
<gene>
    <name evidence="3" type="ORF">LC0644_0638</name>
</gene>
<comment type="caution">
    <text evidence="3">The sequence shown here is derived from an EMBL/GenBank/DDBJ whole genome shotgun (WGS) entry which is preliminary data.</text>
</comment>
<accession>A0A0C9PVK4</accession>
<dbReference type="PROSITE" id="PS50943">
    <property type="entry name" value="HTH_CROC1"/>
    <property type="match status" value="1"/>
</dbReference>
<organism evidence="3 4">
    <name type="scientific">Lacticaseibacillus paracasei NRIC 0644</name>
    <dbReference type="NCBI Taxonomy" id="1435038"/>
    <lineage>
        <taxon>Bacteria</taxon>
        <taxon>Bacillati</taxon>
        <taxon>Bacillota</taxon>
        <taxon>Bacilli</taxon>
        <taxon>Lactobacillales</taxon>
        <taxon>Lactobacillaceae</taxon>
        <taxon>Lacticaseibacillus</taxon>
    </lineage>
</organism>
<protein>
    <submittedName>
        <fullName evidence="3">XRE family transcriptional regulator</fullName>
    </submittedName>
</protein>
<dbReference type="Pfam" id="PF01381">
    <property type="entry name" value="HTH_3"/>
    <property type="match status" value="1"/>
</dbReference>
<dbReference type="GO" id="GO:0005829">
    <property type="term" value="C:cytosol"/>
    <property type="evidence" value="ECO:0007669"/>
    <property type="project" value="TreeGrafter"/>
</dbReference>
<dbReference type="InterPro" id="IPR001387">
    <property type="entry name" value="Cro/C1-type_HTH"/>
</dbReference>
<dbReference type="GO" id="GO:0003677">
    <property type="term" value="F:DNA binding"/>
    <property type="evidence" value="ECO:0007669"/>
    <property type="project" value="UniProtKB-KW"/>
</dbReference>
<reference evidence="4" key="1">
    <citation type="submission" date="2014-05" db="EMBL/GenBank/DDBJ databases">
        <title>Whole genome sequencing of Lactobacillus casei NRIC0644.</title>
        <authorList>
            <person name="Atarashi H."/>
            <person name="Yoshida Y."/>
            <person name="Fujimura S."/>
            <person name="Tanaka N."/>
            <person name="Shiwa Y."/>
            <person name="Yoshikawa H."/>
            <person name="Okada S."/>
            <person name="Nakagawa J."/>
        </authorList>
    </citation>
    <scope>NUCLEOTIDE SEQUENCE [LARGE SCALE GENOMIC DNA]</scope>
    <source>
        <strain evidence="4">NRIC0644</strain>
    </source>
</reference>
<dbReference type="Proteomes" id="UP000032552">
    <property type="component" value="Unassembled WGS sequence"/>
</dbReference>
<keyword evidence="1" id="KW-0238">DNA-binding</keyword>
<dbReference type="GO" id="GO:0003700">
    <property type="term" value="F:DNA-binding transcription factor activity"/>
    <property type="evidence" value="ECO:0007669"/>
    <property type="project" value="TreeGrafter"/>
</dbReference>
<dbReference type="AlphaFoldDB" id="A0A0C9PVK4"/>